<dbReference type="Proteomes" id="UP001280121">
    <property type="component" value="Unassembled WGS sequence"/>
</dbReference>
<name>A0AAD9WTK9_9ROSI</name>
<protein>
    <submittedName>
        <fullName evidence="1">Uncharacterized protein</fullName>
    </submittedName>
</protein>
<organism evidence="1 2">
    <name type="scientific">Dipteronia dyeriana</name>
    <dbReference type="NCBI Taxonomy" id="168575"/>
    <lineage>
        <taxon>Eukaryota</taxon>
        <taxon>Viridiplantae</taxon>
        <taxon>Streptophyta</taxon>
        <taxon>Embryophyta</taxon>
        <taxon>Tracheophyta</taxon>
        <taxon>Spermatophyta</taxon>
        <taxon>Magnoliopsida</taxon>
        <taxon>eudicotyledons</taxon>
        <taxon>Gunneridae</taxon>
        <taxon>Pentapetalae</taxon>
        <taxon>rosids</taxon>
        <taxon>malvids</taxon>
        <taxon>Sapindales</taxon>
        <taxon>Sapindaceae</taxon>
        <taxon>Hippocastanoideae</taxon>
        <taxon>Acereae</taxon>
        <taxon>Dipteronia</taxon>
    </lineage>
</organism>
<evidence type="ECO:0000313" key="1">
    <source>
        <dbReference type="EMBL" id="KAK2641880.1"/>
    </source>
</evidence>
<dbReference type="EMBL" id="JANJYI010000007">
    <property type="protein sequence ID" value="KAK2641880.1"/>
    <property type="molecule type" value="Genomic_DNA"/>
</dbReference>
<sequence length="138" mass="16551">MMPNSKVRPIVALNWAPNMNRVQSHDDHSHAQITNKWEEFDYFESGISRHDRDYWHTRRAFLNSYRFTEHNEYFKEKLKRSVKELNDAAMGVILDIRKEISKRKVGFRVFRFKFALSSSIVLVSIRCFTPWLGKKRVD</sequence>
<evidence type="ECO:0000313" key="2">
    <source>
        <dbReference type="Proteomes" id="UP001280121"/>
    </source>
</evidence>
<gene>
    <name evidence="1" type="ORF">Ddye_023643</name>
</gene>
<proteinExistence type="predicted"/>
<keyword evidence="2" id="KW-1185">Reference proteome</keyword>
<dbReference type="AlphaFoldDB" id="A0AAD9WTK9"/>
<reference evidence="1" key="1">
    <citation type="journal article" date="2023" name="Plant J.">
        <title>Genome sequences and population genomics provide insights into the demographic history, inbreeding, and mutation load of two 'living fossil' tree species of Dipteronia.</title>
        <authorList>
            <person name="Feng Y."/>
            <person name="Comes H.P."/>
            <person name="Chen J."/>
            <person name="Zhu S."/>
            <person name="Lu R."/>
            <person name="Zhang X."/>
            <person name="Li P."/>
            <person name="Qiu J."/>
            <person name="Olsen K.M."/>
            <person name="Qiu Y."/>
        </authorList>
    </citation>
    <scope>NUCLEOTIDE SEQUENCE</scope>
    <source>
        <strain evidence="1">KIB01</strain>
    </source>
</reference>
<accession>A0AAD9WTK9</accession>
<comment type="caution">
    <text evidence="1">The sequence shown here is derived from an EMBL/GenBank/DDBJ whole genome shotgun (WGS) entry which is preliminary data.</text>
</comment>